<reference evidence="1 2" key="1">
    <citation type="journal article" date="2024" name="Plant Biotechnol. J.">
        <title>Genome and CRISPR/Cas9 system of a widespread forest tree (Populus alba) in the world.</title>
        <authorList>
            <person name="Liu Y.J."/>
            <person name="Jiang P.F."/>
            <person name="Han X.M."/>
            <person name="Li X.Y."/>
            <person name="Wang H.M."/>
            <person name="Wang Y.J."/>
            <person name="Wang X.X."/>
            <person name="Zeng Q.Y."/>
        </authorList>
    </citation>
    <scope>NUCLEOTIDE SEQUENCE [LARGE SCALE GENOMIC DNA]</scope>
    <source>
        <strain evidence="2">cv. PAL-ZL1</strain>
    </source>
</reference>
<evidence type="ECO:0000313" key="1">
    <source>
        <dbReference type="EMBL" id="KAL3576908.1"/>
    </source>
</evidence>
<dbReference type="Proteomes" id="UP000309997">
    <property type="component" value="Unassembled WGS sequence"/>
</dbReference>
<organism evidence="1 2">
    <name type="scientific">Populus alba</name>
    <name type="common">White poplar</name>
    <dbReference type="NCBI Taxonomy" id="43335"/>
    <lineage>
        <taxon>Eukaryota</taxon>
        <taxon>Viridiplantae</taxon>
        <taxon>Streptophyta</taxon>
        <taxon>Embryophyta</taxon>
        <taxon>Tracheophyta</taxon>
        <taxon>Spermatophyta</taxon>
        <taxon>Magnoliopsida</taxon>
        <taxon>eudicotyledons</taxon>
        <taxon>Gunneridae</taxon>
        <taxon>Pentapetalae</taxon>
        <taxon>rosids</taxon>
        <taxon>fabids</taxon>
        <taxon>Malpighiales</taxon>
        <taxon>Salicaceae</taxon>
        <taxon>Saliceae</taxon>
        <taxon>Populus</taxon>
    </lineage>
</organism>
<sequence length="610" mass="68808">MDSNPKMRKEFLDSTRSSPFPDEVLERVLSLLRSHKDRSAVSLVCKDWYNAESWSRTHVFIGNCYSVSPEIVARRFPRIKSVTLKGKPRFSDFNLVPENWGADVHPWLVVFAAKYPFLEELRLKRMAVSDESLEFLALNFPNFKVLSLLSCDGFSTDGLAAIATHCKNLTQLDIQENGIDDKSGNWLSCFPENFTSLEVLNFANLNTDVNFDALERLVSRCKSLKVLKANKSISLEHLQRLLVCAPQLTELGTGSFMPELTAHQYAELGSSFNQLKNLNTLSGLWEATAPYLPVLYPACTNLTFLNLSYAFLQSIELASLLCQCPRLQRLWVLDTVGDKGLEAVGSNCPLLEELRVFPADPFDEEVIHGVTEAGFLAVSYGCRRLHYVLYFCRQMTNAAVATIVQNCPDFTHFRLCIMNPGQPDYLTNEPMDEAFGAVVRTCTKLQRLSVSGLEKYESMRSLWMSACNVTMNGCRGSEFSRVFAFLKLCCVNNLTGHFCIITGSRSDNMTSHSRAISVDSVTSNISRAFAAKCILLRGLKQVHVANNGYCLLTWLNDVHTWDVERLERRKAELLGAWLLQGLLYRPVNKGVARRCRCFVLRCIWGLQQLV</sequence>
<accession>A0ACC4BEA5</accession>
<gene>
    <name evidence="1" type="ORF">D5086_022191</name>
</gene>
<dbReference type="EMBL" id="RCHU02000011">
    <property type="protein sequence ID" value="KAL3576908.1"/>
    <property type="molecule type" value="Genomic_DNA"/>
</dbReference>
<proteinExistence type="predicted"/>
<protein>
    <submittedName>
        <fullName evidence="1">Uncharacterized protein</fullName>
    </submittedName>
</protein>
<evidence type="ECO:0000313" key="2">
    <source>
        <dbReference type="Proteomes" id="UP000309997"/>
    </source>
</evidence>
<name>A0ACC4BEA5_POPAL</name>
<keyword evidence="2" id="KW-1185">Reference proteome</keyword>
<comment type="caution">
    <text evidence="1">The sequence shown here is derived from an EMBL/GenBank/DDBJ whole genome shotgun (WGS) entry which is preliminary data.</text>
</comment>